<evidence type="ECO:0000313" key="4">
    <source>
        <dbReference type="Proteomes" id="UP000260943"/>
    </source>
</evidence>
<feature type="active site" evidence="2">
    <location>
        <position position="139"/>
    </location>
</feature>
<keyword evidence="2" id="KW-0479">Metal-binding</keyword>
<evidence type="ECO:0000313" key="3">
    <source>
        <dbReference type="EMBL" id="RGL08225.1"/>
    </source>
</evidence>
<dbReference type="InterPro" id="IPR036821">
    <property type="entry name" value="Peptide_deformylase_sf"/>
</dbReference>
<comment type="cofactor">
    <cofactor evidence="2">
        <name>Fe(2+)</name>
        <dbReference type="ChEBI" id="CHEBI:29033"/>
    </cofactor>
    <text evidence="2">Binds 1 Fe(2+) ion.</text>
</comment>
<dbReference type="EC" id="3.5.1.88" evidence="2"/>
<dbReference type="AlphaFoldDB" id="A0A3E4QPS9"/>
<dbReference type="PANTHER" id="PTHR10458:SF22">
    <property type="entry name" value="PEPTIDE DEFORMYLASE"/>
    <property type="match status" value="1"/>
</dbReference>
<dbReference type="RefSeq" id="WP_117680078.1">
    <property type="nucleotide sequence ID" value="NZ_CAJJKC010000002.1"/>
</dbReference>
<gene>
    <name evidence="2 3" type="primary">def</name>
    <name evidence="3" type="ORF">DXC81_08910</name>
</gene>
<feature type="binding site" evidence="2">
    <location>
        <position position="138"/>
    </location>
    <ligand>
        <name>Fe cation</name>
        <dbReference type="ChEBI" id="CHEBI:24875"/>
    </ligand>
</feature>
<evidence type="ECO:0000256" key="2">
    <source>
        <dbReference type="HAMAP-Rule" id="MF_00163"/>
    </source>
</evidence>
<feature type="binding site" evidence="2">
    <location>
        <position position="142"/>
    </location>
    <ligand>
        <name>Fe cation</name>
        <dbReference type="ChEBI" id="CHEBI:24875"/>
    </ligand>
</feature>
<dbReference type="NCBIfam" id="NF001159">
    <property type="entry name" value="PRK00150.1-3"/>
    <property type="match status" value="1"/>
</dbReference>
<reference evidence="3 4" key="1">
    <citation type="submission" date="2018-08" db="EMBL/GenBank/DDBJ databases">
        <title>A genome reference for cultivated species of the human gut microbiota.</title>
        <authorList>
            <person name="Zou Y."/>
            <person name="Xue W."/>
            <person name="Luo G."/>
        </authorList>
    </citation>
    <scope>NUCLEOTIDE SEQUENCE [LARGE SCALE GENOMIC DNA]</scope>
    <source>
        <strain evidence="3 4">TF08-14</strain>
    </source>
</reference>
<keyword evidence="2" id="KW-0408">Iron</keyword>
<organism evidence="3 4">
    <name type="scientific">Collinsella tanakaei</name>
    <dbReference type="NCBI Taxonomy" id="626935"/>
    <lineage>
        <taxon>Bacteria</taxon>
        <taxon>Bacillati</taxon>
        <taxon>Actinomycetota</taxon>
        <taxon>Coriobacteriia</taxon>
        <taxon>Coriobacteriales</taxon>
        <taxon>Coriobacteriaceae</taxon>
        <taxon>Collinsella</taxon>
    </lineage>
</organism>
<dbReference type="EMBL" id="QSRJ01000011">
    <property type="protein sequence ID" value="RGL08225.1"/>
    <property type="molecule type" value="Genomic_DNA"/>
</dbReference>
<dbReference type="GO" id="GO:0046872">
    <property type="term" value="F:metal ion binding"/>
    <property type="evidence" value="ECO:0007669"/>
    <property type="project" value="UniProtKB-KW"/>
</dbReference>
<dbReference type="Proteomes" id="UP000260943">
    <property type="component" value="Unassembled WGS sequence"/>
</dbReference>
<comment type="catalytic activity">
    <reaction evidence="2">
        <text>N-terminal N-formyl-L-methionyl-[peptide] + H2O = N-terminal L-methionyl-[peptide] + formate</text>
        <dbReference type="Rhea" id="RHEA:24420"/>
        <dbReference type="Rhea" id="RHEA-COMP:10639"/>
        <dbReference type="Rhea" id="RHEA-COMP:10640"/>
        <dbReference type="ChEBI" id="CHEBI:15377"/>
        <dbReference type="ChEBI" id="CHEBI:15740"/>
        <dbReference type="ChEBI" id="CHEBI:49298"/>
        <dbReference type="ChEBI" id="CHEBI:64731"/>
        <dbReference type="EC" id="3.5.1.88"/>
    </reaction>
</comment>
<proteinExistence type="inferred from homology"/>
<dbReference type="HAMAP" id="MF_00163">
    <property type="entry name" value="Pep_deformylase"/>
    <property type="match status" value="1"/>
</dbReference>
<feature type="binding site" evidence="2">
    <location>
        <position position="95"/>
    </location>
    <ligand>
        <name>Fe cation</name>
        <dbReference type="ChEBI" id="CHEBI:24875"/>
    </ligand>
</feature>
<protein>
    <recommendedName>
        <fullName evidence="2">Peptide deformylase</fullName>
        <shortName evidence="2">PDF</shortName>
        <ecNumber evidence="2">3.5.1.88</ecNumber>
    </recommendedName>
    <alternativeName>
        <fullName evidence="2">Polypeptide deformylase</fullName>
    </alternativeName>
</protein>
<keyword evidence="2 3" id="KW-0378">Hydrolase</keyword>
<dbReference type="Gene3D" id="3.90.45.10">
    <property type="entry name" value="Peptide deformylase"/>
    <property type="match status" value="1"/>
</dbReference>
<dbReference type="CDD" id="cd00487">
    <property type="entry name" value="Pep_deformylase"/>
    <property type="match status" value="1"/>
</dbReference>
<dbReference type="GO" id="GO:0042586">
    <property type="term" value="F:peptide deformylase activity"/>
    <property type="evidence" value="ECO:0007669"/>
    <property type="project" value="UniProtKB-UniRule"/>
</dbReference>
<comment type="function">
    <text evidence="2">Removes the formyl group from the N-terminal Met of newly synthesized proteins. Requires at least a dipeptide for an efficient rate of reaction. N-terminal L-methionine is a prerequisite for activity but the enzyme has broad specificity at other positions.</text>
</comment>
<dbReference type="NCBIfam" id="TIGR00079">
    <property type="entry name" value="pept_deformyl"/>
    <property type="match status" value="1"/>
</dbReference>
<evidence type="ECO:0000256" key="1">
    <source>
        <dbReference type="ARBA" id="ARBA00010759"/>
    </source>
</evidence>
<comment type="similarity">
    <text evidence="1 2">Belongs to the polypeptide deformylase family.</text>
</comment>
<dbReference type="Pfam" id="PF01327">
    <property type="entry name" value="Pep_deformylase"/>
    <property type="match status" value="1"/>
</dbReference>
<accession>A0A3E4QPS9</accession>
<dbReference type="SUPFAM" id="SSF56420">
    <property type="entry name" value="Peptide deformylase"/>
    <property type="match status" value="1"/>
</dbReference>
<comment type="caution">
    <text evidence="3">The sequence shown here is derived from an EMBL/GenBank/DDBJ whole genome shotgun (WGS) entry which is preliminary data.</text>
</comment>
<sequence length="178" mass="19947">MELNGIVLSPDPRLRQECAPIEEITSEIEHLVEKMKDDMFENGGCGLAAPQVGELIQLAIVDTDYSDESDYDPYVLINPVIVEQSDNLVPYNEGCLSIPGINCEIKRPDHVVVEAYNLDGDLMRYEASGDLMCVCLQHEIDHLHGMTMFERLSPMQRVHALRAYQEALDRGAKPGDTE</sequence>
<dbReference type="GO" id="GO:0006412">
    <property type="term" value="P:translation"/>
    <property type="evidence" value="ECO:0007669"/>
    <property type="project" value="UniProtKB-UniRule"/>
</dbReference>
<dbReference type="PANTHER" id="PTHR10458">
    <property type="entry name" value="PEPTIDE DEFORMYLASE"/>
    <property type="match status" value="1"/>
</dbReference>
<dbReference type="PRINTS" id="PR01576">
    <property type="entry name" value="PDEFORMYLASE"/>
</dbReference>
<name>A0A3E4QPS9_9ACTN</name>
<dbReference type="InterPro" id="IPR023635">
    <property type="entry name" value="Peptide_deformylase"/>
</dbReference>
<keyword evidence="2" id="KW-0648">Protein biosynthesis</keyword>
<dbReference type="PIRSF" id="PIRSF004749">
    <property type="entry name" value="Pep_def"/>
    <property type="match status" value="1"/>
</dbReference>